<evidence type="ECO:0000256" key="2">
    <source>
        <dbReference type="ARBA" id="ARBA00022737"/>
    </source>
</evidence>
<dbReference type="PANTHER" id="PTHR14003:SF19">
    <property type="entry name" value="YY2 TRANSCRIPTION FACTOR"/>
    <property type="match status" value="1"/>
</dbReference>
<feature type="domain" description="C2H2-type" evidence="7">
    <location>
        <begin position="506"/>
        <end position="535"/>
    </location>
</feature>
<evidence type="ECO:0000313" key="8">
    <source>
        <dbReference type="EMBL" id="KAF7732797.1"/>
    </source>
</evidence>
<feature type="compositionally biased region" description="Low complexity" evidence="6">
    <location>
        <begin position="310"/>
        <end position="320"/>
    </location>
</feature>
<feature type="region of interest" description="Disordered" evidence="6">
    <location>
        <begin position="553"/>
        <end position="587"/>
    </location>
</feature>
<protein>
    <recommendedName>
        <fullName evidence="7">C2H2-type domain-containing protein</fullName>
    </recommendedName>
</protein>
<evidence type="ECO:0000256" key="1">
    <source>
        <dbReference type="ARBA" id="ARBA00022723"/>
    </source>
</evidence>
<evidence type="ECO:0000256" key="5">
    <source>
        <dbReference type="PROSITE-ProRule" id="PRU00042"/>
    </source>
</evidence>
<evidence type="ECO:0000256" key="6">
    <source>
        <dbReference type="SAM" id="MobiDB-lite"/>
    </source>
</evidence>
<keyword evidence="1" id="KW-0479">Metal-binding</keyword>
<feature type="compositionally biased region" description="Polar residues" evidence="6">
    <location>
        <begin position="1"/>
        <end position="19"/>
    </location>
</feature>
<reference evidence="8" key="1">
    <citation type="submission" date="2020-01" db="EMBL/GenBank/DDBJ databases">
        <title>Genome Sequencing of Three Apophysomyces-Like Fungal Strains Confirms a Novel Fungal Genus in the Mucoromycota with divergent Burkholderia-like Endosymbiotic Bacteria.</title>
        <authorList>
            <person name="Stajich J.E."/>
            <person name="Macias A.M."/>
            <person name="Carter-House D."/>
            <person name="Lovett B."/>
            <person name="Kasson L.R."/>
            <person name="Berry K."/>
            <person name="Grigoriev I."/>
            <person name="Chang Y."/>
            <person name="Spatafora J."/>
            <person name="Kasson M.T."/>
        </authorList>
    </citation>
    <scope>NUCLEOTIDE SEQUENCE</scope>
    <source>
        <strain evidence="8">NRRL A-21654</strain>
    </source>
</reference>
<keyword evidence="4" id="KW-0862">Zinc</keyword>
<organism evidence="8 9">
    <name type="scientific">Apophysomyces ossiformis</name>
    <dbReference type="NCBI Taxonomy" id="679940"/>
    <lineage>
        <taxon>Eukaryota</taxon>
        <taxon>Fungi</taxon>
        <taxon>Fungi incertae sedis</taxon>
        <taxon>Mucoromycota</taxon>
        <taxon>Mucoromycotina</taxon>
        <taxon>Mucoromycetes</taxon>
        <taxon>Mucorales</taxon>
        <taxon>Mucorineae</taxon>
        <taxon>Mucoraceae</taxon>
        <taxon>Apophysomyces</taxon>
    </lineage>
</organism>
<keyword evidence="9" id="KW-1185">Reference proteome</keyword>
<dbReference type="Pfam" id="PF00096">
    <property type="entry name" value="zf-C2H2"/>
    <property type="match status" value="4"/>
</dbReference>
<dbReference type="GO" id="GO:0031519">
    <property type="term" value="C:PcG protein complex"/>
    <property type="evidence" value="ECO:0007669"/>
    <property type="project" value="TreeGrafter"/>
</dbReference>
<dbReference type="InterPro" id="IPR013087">
    <property type="entry name" value="Znf_C2H2_type"/>
</dbReference>
<feature type="region of interest" description="Disordered" evidence="6">
    <location>
        <begin position="1"/>
        <end position="23"/>
    </location>
</feature>
<accession>A0A8H7BZE2</accession>
<dbReference type="GO" id="GO:0005667">
    <property type="term" value="C:transcription regulator complex"/>
    <property type="evidence" value="ECO:0007669"/>
    <property type="project" value="TreeGrafter"/>
</dbReference>
<proteinExistence type="predicted"/>
<dbReference type="AlphaFoldDB" id="A0A8H7BZE2"/>
<name>A0A8H7BZE2_9FUNG</name>
<feature type="compositionally biased region" description="Polar residues" evidence="6">
    <location>
        <begin position="402"/>
        <end position="429"/>
    </location>
</feature>
<dbReference type="PANTHER" id="PTHR14003">
    <property type="entry name" value="TRANSCRIPTIONAL REPRESSOR PROTEIN YY"/>
    <property type="match status" value="1"/>
</dbReference>
<gene>
    <name evidence="8" type="ORF">EC973_000072</name>
</gene>
<dbReference type="InterPro" id="IPR036236">
    <property type="entry name" value="Znf_C2H2_sf"/>
</dbReference>
<dbReference type="FunFam" id="3.30.160.60:FF:000125">
    <property type="entry name" value="Putative zinc finger protein 143"/>
    <property type="match status" value="2"/>
</dbReference>
<evidence type="ECO:0000313" key="9">
    <source>
        <dbReference type="Proteomes" id="UP000605846"/>
    </source>
</evidence>
<dbReference type="Proteomes" id="UP000605846">
    <property type="component" value="Unassembled WGS sequence"/>
</dbReference>
<keyword evidence="3 5" id="KW-0863">Zinc-finger</keyword>
<feature type="compositionally biased region" description="Polar residues" evidence="6">
    <location>
        <begin position="374"/>
        <end position="394"/>
    </location>
</feature>
<feature type="domain" description="C2H2-type" evidence="7">
    <location>
        <begin position="536"/>
        <end position="565"/>
    </location>
</feature>
<dbReference type="EMBL" id="JABAYA010000001">
    <property type="protein sequence ID" value="KAF7732797.1"/>
    <property type="molecule type" value="Genomic_DNA"/>
</dbReference>
<feature type="domain" description="C2H2-type" evidence="7">
    <location>
        <begin position="239"/>
        <end position="268"/>
    </location>
</feature>
<dbReference type="PROSITE" id="PS50157">
    <property type="entry name" value="ZINC_FINGER_C2H2_2"/>
    <property type="match status" value="4"/>
</dbReference>
<dbReference type="SUPFAM" id="SSF57667">
    <property type="entry name" value="beta-beta-alpha zinc fingers"/>
    <property type="match status" value="3"/>
</dbReference>
<dbReference type="PROSITE" id="PS00028">
    <property type="entry name" value="ZINC_FINGER_C2H2_1"/>
    <property type="match status" value="4"/>
</dbReference>
<feature type="region of interest" description="Disordered" evidence="6">
    <location>
        <begin position="199"/>
        <end position="234"/>
    </location>
</feature>
<feature type="compositionally biased region" description="Polar residues" evidence="6">
    <location>
        <begin position="321"/>
        <end position="339"/>
    </location>
</feature>
<dbReference type="GO" id="GO:0000785">
    <property type="term" value="C:chromatin"/>
    <property type="evidence" value="ECO:0007669"/>
    <property type="project" value="TreeGrafter"/>
</dbReference>
<feature type="domain" description="C2H2-type" evidence="7">
    <location>
        <begin position="269"/>
        <end position="298"/>
    </location>
</feature>
<dbReference type="GO" id="GO:0008270">
    <property type="term" value="F:zinc ion binding"/>
    <property type="evidence" value="ECO:0007669"/>
    <property type="project" value="UniProtKB-KW"/>
</dbReference>
<sequence length="618" mass="68249">METESMTTYDQPSNTTTVSEKLPSINLLDERNKISSSASLACESVKHDLIQPDDQENHYAAAVAVTSSFLPPPPSATYAYTAPMTHGFYSQNMSPPLTPAVSPSSILLDSMQFKRKFSVDVGPFSFGSGMPHPPSINDQDAFRRSSCSAMSMDACMHEQQASQHHPYSAAAAAMAAAAAATRCPDYSFFTPADPTTPPAVNPFAASTVQHQPQSKASTKRHSRSLGGQQSQAPTTQHKHVCKYAFCGWSFKRYEHLKRHMLVHTGERPHVCTFPGCGKSFSRSDNFHAHYRTHTKKSMSQQNTNRRLSHQQQQRQQQQQQTNTSSVMDTPISTGSMHSPASQVFEQDRTPATYFANARQASFDMTPYSDIYDQRQTYSPEDNGSYDSQQQQQAWRSFGSPVAPSSPSGTPSLLNHESQSPNPFFSSLPNDRSPMTYAMQSMTPTSLANSAMAAVACYGPFAGMDTSGVPTTTTATTTTPTSALPSPNSRRSSEGSTGSSSNQQKSHVCPVTQCQRRFKRLEHLKRHMRIHTLERPFACTFPNCLKTFSRSDNLSQHMKTHQRVEDRRRRQQQNGFKQPQQHLPPLHHHQNTNSMAVAAAAAAAVNMGMNWHVNTGTVV</sequence>
<feature type="region of interest" description="Disordered" evidence="6">
    <location>
        <begin position="374"/>
        <end position="430"/>
    </location>
</feature>
<dbReference type="SMART" id="SM00355">
    <property type="entry name" value="ZnF_C2H2"/>
    <property type="match status" value="4"/>
</dbReference>
<keyword evidence="2" id="KW-0677">Repeat</keyword>
<evidence type="ECO:0000256" key="4">
    <source>
        <dbReference type="ARBA" id="ARBA00022833"/>
    </source>
</evidence>
<feature type="region of interest" description="Disordered" evidence="6">
    <location>
        <begin position="468"/>
        <end position="509"/>
    </location>
</feature>
<evidence type="ECO:0000259" key="7">
    <source>
        <dbReference type="PROSITE" id="PS50157"/>
    </source>
</evidence>
<feature type="compositionally biased region" description="Polar residues" evidence="6">
    <location>
        <begin position="225"/>
        <end position="234"/>
    </location>
</feature>
<feature type="compositionally biased region" description="Polar residues" evidence="6">
    <location>
        <begin position="204"/>
        <end position="216"/>
    </location>
</feature>
<feature type="region of interest" description="Disordered" evidence="6">
    <location>
        <begin position="292"/>
        <end position="339"/>
    </location>
</feature>
<dbReference type="GO" id="GO:0000981">
    <property type="term" value="F:DNA-binding transcription factor activity, RNA polymerase II-specific"/>
    <property type="evidence" value="ECO:0007669"/>
    <property type="project" value="UniProtKB-ARBA"/>
</dbReference>
<feature type="compositionally biased region" description="Low complexity" evidence="6">
    <location>
        <begin position="469"/>
        <end position="500"/>
    </location>
</feature>
<dbReference type="OrthoDB" id="6365676at2759"/>
<dbReference type="GO" id="GO:0000978">
    <property type="term" value="F:RNA polymerase II cis-regulatory region sequence-specific DNA binding"/>
    <property type="evidence" value="ECO:0007669"/>
    <property type="project" value="TreeGrafter"/>
</dbReference>
<dbReference type="Gene3D" id="3.30.160.60">
    <property type="entry name" value="Classic Zinc Finger"/>
    <property type="match status" value="4"/>
</dbReference>
<evidence type="ECO:0000256" key="3">
    <source>
        <dbReference type="ARBA" id="ARBA00022771"/>
    </source>
</evidence>
<comment type="caution">
    <text evidence="8">The sequence shown here is derived from an EMBL/GenBank/DDBJ whole genome shotgun (WGS) entry which is preliminary data.</text>
</comment>
<dbReference type="FunFam" id="3.30.160.60:FF:000072">
    <property type="entry name" value="zinc finger protein 143 isoform X1"/>
    <property type="match status" value="1"/>
</dbReference>